<protein>
    <submittedName>
        <fullName evidence="6">Transcriptional regulator, TraR/DksA family</fullName>
    </submittedName>
</protein>
<evidence type="ECO:0000259" key="5">
    <source>
        <dbReference type="Pfam" id="PF01258"/>
    </source>
</evidence>
<dbReference type="Pfam" id="PF01258">
    <property type="entry name" value="zf-dskA_traR"/>
    <property type="match status" value="1"/>
</dbReference>
<dbReference type="AlphaFoldDB" id="A0A1H3QU44"/>
<gene>
    <name evidence="6" type="ORF">SAMN05660462_02093</name>
</gene>
<dbReference type="OrthoDB" id="9811543at2"/>
<dbReference type="PANTHER" id="PTHR33823:SF4">
    <property type="entry name" value="GENERAL STRESS PROTEIN 16O"/>
    <property type="match status" value="1"/>
</dbReference>
<name>A0A1H3QU44_9FIRM</name>
<keyword evidence="7" id="KW-1185">Reference proteome</keyword>
<keyword evidence="1" id="KW-0479">Metal-binding</keyword>
<evidence type="ECO:0000256" key="1">
    <source>
        <dbReference type="ARBA" id="ARBA00022723"/>
    </source>
</evidence>
<dbReference type="PANTHER" id="PTHR33823">
    <property type="entry name" value="RNA POLYMERASE-BINDING TRANSCRIPTION FACTOR DKSA-RELATED"/>
    <property type="match status" value="1"/>
</dbReference>
<keyword evidence="2" id="KW-0863">Zinc-finger</keyword>
<dbReference type="SUPFAM" id="SSF57716">
    <property type="entry name" value="Glucocorticoid receptor-like (DNA-binding domain)"/>
    <property type="match status" value="1"/>
</dbReference>
<dbReference type="InterPro" id="IPR037187">
    <property type="entry name" value="DnaK_N"/>
</dbReference>
<evidence type="ECO:0000256" key="3">
    <source>
        <dbReference type="ARBA" id="ARBA00022833"/>
    </source>
</evidence>
<sequence>MEKQKLKYFKNMLIKEKRDVLNTLNLMDANNPNSSMQDYFDELSMYDNHPADLGTEMFMMEHSMSLKSSEGHILNEINRALERIEDNNYGICIDCGQEIDEERLEILPYTEVCIKCSKDKTHINGKMKLRPQEEENIGFPFGSSNNDFSPKDKVEFDGEDSLQSVLKFNEISNDPSFSTGDHQGVFDDIEHGVVEEVEGISEEYYKKQLKESNEKDSSYK</sequence>
<dbReference type="GO" id="GO:0008270">
    <property type="term" value="F:zinc ion binding"/>
    <property type="evidence" value="ECO:0007669"/>
    <property type="project" value="UniProtKB-KW"/>
</dbReference>
<dbReference type="Proteomes" id="UP000198625">
    <property type="component" value="Unassembled WGS sequence"/>
</dbReference>
<proteinExistence type="predicted"/>
<organism evidence="6 7">
    <name type="scientific">Proteiniborus ethanoligenes</name>
    <dbReference type="NCBI Taxonomy" id="415015"/>
    <lineage>
        <taxon>Bacteria</taxon>
        <taxon>Bacillati</taxon>
        <taxon>Bacillota</taxon>
        <taxon>Clostridia</taxon>
        <taxon>Eubacteriales</taxon>
        <taxon>Proteiniborus</taxon>
    </lineage>
</organism>
<feature type="domain" description="Zinc finger DksA/TraR C4-type" evidence="5">
    <location>
        <begin position="88"/>
        <end position="119"/>
    </location>
</feature>
<evidence type="ECO:0000256" key="2">
    <source>
        <dbReference type="ARBA" id="ARBA00022771"/>
    </source>
</evidence>
<accession>A0A1H3QU44</accession>
<dbReference type="Gene3D" id="1.20.120.910">
    <property type="entry name" value="DksA, coiled-coil domain"/>
    <property type="match status" value="1"/>
</dbReference>
<dbReference type="RefSeq" id="WP_091730858.1">
    <property type="nucleotide sequence ID" value="NZ_FNQE01000022.1"/>
</dbReference>
<dbReference type="EMBL" id="FNQE01000022">
    <property type="protein sequence ID" value="SDZ16793.1"/>
    <property type="molecule type" value="Genomic_DNA"/>
</dbReference>
<dbReference type="InterPro" id="IPR014240">
    <property type="entry name" value="YteA"/>
</dbReference>
<evidence type="ECO:0000256" key="4">
    <source>
        <dbReference type="PROSITE-ProRule" id="PRU00510"/>
    </source>
</evidence>
<keyword evidence="3" id="KW-0862">Zinc</keyword>
<dbReference type="SUPFAM" id="SSF109635">
    <property type="entry name" value="DnaK suppressor protein DksA, alpha-hairpin domain"/>
    <property type="match status" value="1"/>
</dbReference>
<dbReference type="STRING" id="415015.SAMN05660462_02093"/>
<feature type="zinc finger region" description="dksA C4-type" evidence="4">
    <location>
        <begin position="92"/>
        <end position="116"/>
    </location>
</feature>
<dbReference type="NCBIfam" id="TIGR02890">
    <property type="entry name" value="bacill_yteA"/>
    <property type="match status" value="1"/>
</dbReference>
<evidence type="ECO:0000313" key="6">
    <source>
        <dbReference type="EMBL" id="SDZ16793.1"/>
    </source>
</evidence>
<dbReference type="PROSITE" id="PS51128">
    <property type="entry name" value="ZF_DKSA_2"/>
    <property type="match status" value="1"/>
</dbReference>
<reference evidence="6 7" key="1">
    <citation type="submission" date="2016-10" db="EMBL/GenBank/DDBJ databases">
        <authorList>
            <person name="de Groot N.N."/>
        </authorList>
    </citation>
    <scope>NUCLEOTIDE SEQUENCE [LARGE SCALE GENOMIC DNA]</scope>
    <source>
        <strain evidence="6 7">DSM 21650</strain>
    </source>
</reference>
<evidence type="ECO:0000313" key="7">
    <source>
        <dbReference type="Proteomes" id="UP000198625"/>
    </source>
</evidence>
<dbReference type="InterPro" id="IPR000962">
    <property type="entry name" value="Znf_DskA_TraR"/>
</dbReference>